<dbReference type="SUPFAM" id="SSF102405">
    <property type="entry name" value="MCP/YpsA-like"/>
    <property type="match status" value="1"/>
</dbReference>
<dbReference type="GO" id="GO:0005829">
    <property type="term" value="C:cytosol"/>
    <property type="evidence" value="ECO:0007669"/>
    <property type="project" value="TreeGrafter"/>
</dbReference>
<evidence type="ECO:0000256" key="1">
    <source>
        <dbReference type="ARBA" id="ARBA00000274"/>
    </source>
</evidence>
<dbReference type="InterPro" id="IPR037153">
    <property type="entry name" value="PpnN-like_sf"/>
</dbReference>
<dbReference type="EMBL" id="PNRF01000023">
    <property type="protein sequence ID" value="PMR75030.1"/>
    <property type="molecule type" value="Genomic_DNA"/>
</dbReference>
<dbReference type="Pfam" id="PF11892">
    <property type="entry name" value="PpnN_C"/>
    <property type="match status" value="1"/>
</dbReference>
<dbReference type="EC" id="3.2.2.4" evidence="2"/>
<keyword evidence="7" id="KW-1185">Reference proteome</keyword>
<dbReference type="Pfam" id="PF14793">
    <property type="entry name" value="DUF4478"/>
    <property type="match status" value="1"/>
</dbReference>
<dbReference type="AlphaFoldDB" id="A0A2N7U3N1"/>
<dbReference type="Gene3D" id="3.30.1850.10">
    <property type="entry name" value="MoCo carrier protein-like"/>
    <property type="match status" value="1"/>
</dbReference>
<dbReference type="Pfam" id="PF03641">
    <property type="entry name" value="Lysine_decarbox"/>
    <property type="match status" value="1"/>
</dbReference>
<evidence type="ECO:0000313" key="6">
    <source>
        <dbReference type="EMBL" id="PMR75030.1"/>
    </source>
</evidence>
<dbReference type="InterPro" id="IPR027820">
    <property type="entry name" value="PpnN_N"/>
</dbReference>
<name>A0A2N7U3N1_9GAMM</name>
<evidence type="ECO:0000313" key="7">
    <source>
        <dbReference type="Proteomes" id="UP000235803"/>
    </source>
</evidence>
<proteinExistence type="predicted"/>
<accession>A0A2N7U3N1</accession>
<comment type="catalytic activity">
    <reaction evidence="1">
        <text>AMP + H2O = D-ribose 5-phosphate + adenine</text>
        <dbReference type="Rhea" id="RHEA:20129"/>
        <dbReference type="ChEBI" id="CHEBI:15377"/>
        <dbReference type="ChEBI" id="CHEBI:16708"/>
        <dbReference type="ChEBI" id="CHEBI:78346"/>
        <dbReference type="ChEBI" id="CHEBI:456215"/>
        <dbReference type="EC" id="3.2.2.4"/>
    </reaction>
</comment>
<evidence type="ECO:0000259" key="4">
    <source>
        <dbReference type="Pfam" id="PF11892"/>
    </source>
</evidence>
<dbReference type="PANTHER" id="PTHR43393:SF1">
    <property type="entry name" value="PYRIMIDINE_PURINE NUCLEOTIDE 5'-MONOPHOSPHATE NUCLEOSIDASE"/>
    <property type="match status" value="1"/>
</dbReference>
<dbReference type="InterPro" id="IPR031100">
    <property type="entry name" value="LOG_fam"/>
</dbReference>
<protein>
    <recommendedName>
        <fullName evidence="3">AMP nucleosidase</fullName>
        <ecNumber evidence="2">3.2.2.4</ecNumber>
    </recommendedName>
    <alternativeName>
        <fullName evidence="3">AMP nucleosidase</fullName>
    </alternativeName>
</protein>
<dbReference type="Proteomes" id="UP000235803">
    <property type="component" value="Unassembled WGS sequence"/>
</dbReference>
<organism evidence="6 7">
    <name type="scientific">Billgrantia endophytica</name>
    <dbReference type="NCBI Taxonomy" id="2033802"/>
    <lineage>
        <taxon>Bacteria</taxon>
        <taxon>Pseudomonadati</taxon>
        <taxon>Pseudomonadota</taxon>
        <taxon>Gammaproteobacteria</taxon>
        <taxon>Oceanospirillales</taxon>
        <taxon>Halomonadaceae</taxon>
        <taxon>Billgrantia</taxon>
    </lineage>
</organism>
<gene>
    <name evidence="6" type="ORF">C1H69_11660</name>
</gene>
<feature type="domain" description="Pyrimidine/purine nucleotide 5'-monophosphate nucleosidase N-terminal" evidence="5">
    <location>
        <begin position="8"/>
        <end position="114"/>
    </location>
</feature>
<dbReference type="Gene3D" id="3.40.50.450">
    <property type="match status" value="1"/>
</dbReference>
<feature type="domain" description="Pyrimidine/purine nucleotide 5'-monophosphate nucleosidase C-terminal" evidence="4">
    <location>
        <begin position="334"/>
        <end position="454"/>
    </location>
</feature>
<dbReference type="OrthoDB" id="9801098at2"/>
<dbReference type="InterPro" id="IPR052341">
    <property type="entry name" value="LOG_family_nucleotidases"/>
</dbReference>
<dbReference type="GO" id="GO:0008714">
    <property type="term" value="F:AMP nucleosidase activity"/>
    <property type="evidence" value="ECO:0007669"/>
    <property type="project" value="UniProtKB-EC"/>
</dbReference>
<dbReference type="PANTHER" id="PTHR43393">
    <property type="entry name" value="CYTOKININ RIBOSIDE 5'-MONOPHOSPHATE PHOSPHORIBOHYDROLASE"/>
    <property type="match status" value="1"/>
</dbReference>
<sequence>MPDTLSSTVSPLGSLEVLSQHEVNRLRDTSQAGLHDLLRRCALAVLSSGNMTDDSLVLMETYHDFDIDVIQQDRGIRLKVTNAPAEAFVDGKMIRGIREHLSSVLRDIVYVYNEIQHHARFDLTTAEGTTNAVFHILRKAGTLKPGRDPGIVVCWGGHSIAREEYEYTKDVGYHLGLRELDICTGCGPGAMKGPMKGANLAHAKQRFSDGRYLGISEPGIIAAEAPNPLVNELVVMPDIEKRLEAFIRLGHGIIVFPGGVGTAEEILYLLGILLHPDNADMEMPVIFTGPASAANYFKRIDEFLLYTLGEQVRSKYRVIVDDPIEVARAMRKGIDTVTGFRRAHQDAFHYNWRLTIARDFQETFEPTHAAMAGLALHRDQPVHELAANLRRAFSGIVAGNVKENGIRAIEAHGPFSLHAEPELMHRLDDLLGSFVAQGRMKLPGSEYVPCYRLV</sequence>
<dbReference type="InterPro" id="IPR049788">
    <property type="entry name" value="PpnN"/>
</dbReference>
<evidence type="ECO:0000256" key="3">
    <source>
        <dbReference type="ARBA" id="ARBA00031983"/>
    </source>
</evidence>
<evidence type="ECO:0000256" key="2">
    <source>
        <dbReference type="ARBA" id="ARBA00011985"/>
    </source>
</evidence>
<dbReference type="RefSeq" id="WP_102653574.1">
    <property type="nucleotide sequence ID" value="NZ_PNRF01000023.1"/>
</dbReference>
<dbReference type="InterPro" id="IPR021826">
    <property type="entry name" value="PpnN_C"/>
</dbReference>
<dbReference type="NCBIfam" id="NF038390">
    <property type="entry name" value="Nsidase_PpnN"/>
    <property type="match status" value="1"/>
</dbReference>
<reference evidence="6 7" key="1">
    <citation type="submission" date="2018-01" db="EMBL/GenBank/DDBJ databases">
        <title>Halomonas endophytica sp. nov., isolated from storage liquid in the stems of Populus euphratica.</title>
        <authorList>
            <person name="Chen C."/>
        </authorList>
    </citation>
    <scope>NUCLEOTIDE SEQUENCE [LARGE SCALE GENOMIC DNA]</scope>
    <source>
        <strain evidence="6 7">MC28</strain>
    </source>
</reference>
<evidence type="ECO:0000259" key="5">
    <source>
        <dbReference type="Pfam" id="PF14793"/>
    </source>
</evidence>
<comment type="caution">
    <text evidence="6">The sequence shown here is derived from an EMBL/GenBank/DDBJ whole genome shotgun (WGS) entry which is preliminary data.</text>
</comment>